<reference evidence="1 2" key="1">
    <citation type="journal article" date="2016" name="Environ. Microbiol.">
        <title>Genomic resolution of a cold subsurface aquifer community provides metabolic insights for novel microbes adapted to high CO concentrations.</title>
        <authorList>
            <person name="Probst A.J."/>
            <person name="Castelle C.J."/>
            <person name="Singh A."/>
            <person name="Brown C.T."/>
            <person name="Anantharaman K."/>
            <person name="Sharon I."/>
            <person name="Hug L.A."/>
            <person name="Burstein D."/>
            <person name="Emerson J.B."/>
            <person name="Thomas B.C."/>
            <person name="Banfield J.F."/>
        </authorList>
    </citation>
    <scope>NUCLEOTIDE SEQUENCE [LARGE SCALE GENOMIC DNA]</scope>
    <source>
        <strain evidence="1">CG1_02_37_44</strain>
    </source>
</reference>
<proteinExistence type="predicted"/>
<protein>
    <submittedName>
        <fullName evidence="1">Uncharacterized protein</fullName>
    </submittedName>
</protein>
<accession>A0A1J4T776</accession>
<dbReference type="EMBL" id="MNUU01000049">
    <property type="protein sequence ID" value="OIO07352.1"/>
    <property type="molecule type" value="Genomic_DNA"/>
</dbReference>
<comment type="caution">
    <text evidence="1">The sequence shown here is derived from an EMBL/GenBank/DDBJ whole genome shotgun (WGS) entry which is preliminary data.</text>
</comment>
<name>A0A1J4T776_9BACT</name>
<gene>
    <name evidence="1" type="ORF">AUJ27_02585</name>
</gene>
<organism evidence="1 2">
    <name type="scientific">Candidatus Falkowbacteria bacterium CG1_02_37_44</name>
    <dbReference type="NCBI Taxonomy" id="1805146"/>
    <lineage>
        <taxon>Bacteria</taxon>
        <taxon>Candidatus Falkowiibacteriota</taxon>
    </lineage>
</organism>
<dbReference type="Proteomes" id="UP000183192">
    <property type="component" value="Unassembled WGS sequence"/>
</dbReference>
<dbReference type="AlphaFoldDB" id="A0A1J4T776"/>
<evidence type="ECO:0000313" key="1">
    <source>
        <dbReference type="EMBL" id="OIO07352.1"/>
    </source>
</evidence>
<evidence type="ECO:0000313" key="2">
    <source>
        <dbReference type="Proteomes" id="UP000183192"/>
    </source>
</evidence>
<dbReference type="STRING" id="1805146.AUJ27_02585"/>
<sequence>MFDYLQKYKNLPKDLRDKISTPAVLSMIAGLEKKYNVNLAAVIIKAVVKDIDANNLINYFIQEFKLDQIKAAALADELNKKVFSEISAYFNKAGEVPLPKEAGAKSAKTEQPVSQSAKDIFIPISKINIADKKIGGANFFFSAEDEEEIRKLAKNMDGSMISHSNKEQKEEIINEIIKEVKINFGSGLLASRFKAIIRTYVRGIRDRVDTRESLIKPIEQGGLSFDEESTDKVILIANQIIKKRNIKIAADVNQKNFSGDRQPIPNPPLPEELKLKTNLIKDIGLRDIAYNFKESLKKSKNNENFRTLDTAHELAPLLPKIAKSTPIKKNIEEEKFKKQATGSFIISKPENNNKIDEHPSIINIRPPKELIGKIKMEDIKSMPRVMGPIDELRSMNLVNFRRINNQPFLSAQKIKEKISLLEEEEYGKKIEGIRAWRQSPLYKLYLSIGQESISNNKPINAIIEERKDKNNIYLTGQEFEAIMDLNKSLRF</sequence>